<dbReference type="Gene3D" id="1.10.340.70">
    <property type="match status" value="1"/>
</dbReference>
<dbReference type="FunFam" id="3.10.20.370:FF:000001">
    <property type="entry name" value="Retrovirus-related Pol polyprotein from transposon 17.6-like protein"/>
    <property type="match status" value="1"/>
</dbReference>
<dbReference type="Bgee" id="ENSORLG00000023320">
    <property type="expression patterns" value="Expressed in animal zygote and 3 other cell types or tissues"/>
</dbReference>
<dbReference type="InterPro" id="IPR050951">
    <property type="entry name" value="Retrovirus_Pol_polyprotein"/>
</dbReference>
<dbReference type="Proteomes" id="UP000001038">
    <property type="component" value="Chromosome 8"/>
</dbReference>
<dbReference type="PANTHER" id="PTHR37984">
    <property type="entry name" value="PROTEIN CBG26694"/>
    <property type="match status" value="1"/>
</dbReference>
<feature type="region of interest" description="Disordered" evidence="2">
    <location>
        <begin position="554"/>
        <end position="573"/>
    </location>
</feature>
<reference evidence="5 6" key="1">
    <citation type="journal article" date="2007" name="Nature">
        <title>The medaka draft genome and insights into vertebrate genome evolution.</title>
        <authorList>
            <person name="Kasahara M."/>
            <person name="Naruse K."/>
            <person name="Sasaki S."/>
            <person name="Nakatani Y."/>
            <person name="Qu W."/>
            <person name="Ahsan B."/>
            <person name="Yamada T."/>
            <person name="Nagayasu Y."/>
            <person name="Doi K."/>
            <person name="Kasai Y."/>
            <person name="Jindo T."/>
            <person name="Kobayashi D."/>
            <person name="Shimada A."/>
            <person name="Toyoda A."/>
            <person name="Kuroki Y."/>
            <person name="Fujiyama A."/>
            <person name="Sasaki T."/>
            <person name="Shimizu A."/>
            <person name="Asakawa S."/>
            <person name="Shimizu N."/>
            <person name="Hashimoto S."/>
            <person name="Yang J."/>
            <person name="Lee Y."/>
            <person name="Matsushima K."/>
            <person name="Sugano S."/>
            <person name="Sakaizumi M."/>
            <person name="Narita T."/>
            <person name="Ohishi K."/>
            <person name="Haga S."/>
            <person name="Ohta F."/>
            <person name="Nomoto H."/>
            <person name="Nogata K."/>
            <person name="Morishita T."/>
            <person name="Endo T."/>
            <person name="Shin-I T."/>
            <person name="Takeda H."/>
            <person name="Morishita S."/>
            <person name="Kohara Y."/>
        </authorList>
    </citation>
    <scope>NUCLEOTIDE SEQUENCE [LARGE SCALE GENOMIC DNA]</scope>
    <source>
        <strain evidence="5 6">Hd-rR</strain>
    </source>
</reference>
<dbReference type="InterPro" id="IPR001584">
    <property type="entry name" value="Integrase_cat-core"/>
</dbReference>
<dbReference type="GO" id="GO:0003676">
    <property type="term" value="F:nucleic acid binding"/>
    <property type="evidence" value="ECO:0007669"/>
    <property type="project" value="InterPro"/>
</dbReference>
<dbReference type="Gene3D" id="3.30.420.10">
    <property type="entry name" value="Ribonuclease H-like superfamily/Ribonuclease H"/>
    <property type="match status" value="1"/>
</dbReference>
<dbReference type="InterPro" id="IPR012337">
    <property type="entry name" value="RNaseH-like_sf"/>
</dbReference>
<evidence type="ECO:0000313" key="6">
    <source>
        <dbReference type="Proteomes" id="UP000001038"/>
    </source>
</evidence>
<dbReference type="Pfam" id="PF17919">
    <property type="entry name" value="RT_RNaseH_2"/>
    <property type="match status" value="1"/>
</dbReference>
<dbReference type="GO" id="GO:0015074">
    <property type="term" value="P:DNA integration"/>
    <property type="evidence" value="ECO:0007669"/>
    <property type="project" value="InterPro"/>
</dbReference>
<evidence type="ECO:0000259" key="4">
    <source>
        <dbReference type="PROSITE" id="PS50994"/>
    </source>
</evidence>
<dbReference type="InterPro" id="IPR043502">
    <property type="entry name" value="DNA/RNA_pol_sf"/>
</dbReference>
<feature type="signal peptide" evidence="3">
    <location>
        <begin position="1"/>
        <end position="22"/>
    </location>
</feature>
<keyword evidence="6" id="KW-1185">Reference proteome</keyword>
<dbReference type="InterPro" id="IPR041577">
    <property type="entry name" value="RT_RNaseH_2"/>
</dbReference>
<dbReference type="Pfam" id="PF17921">
    <property type="entry name" value="Integrase_H2C2"/>
    <property type="match status" value="1"/>
</dbReference>
<dbReference type="PROSITE" id="PS50994">
    <property type="entry name" value="INTEGRASE"/>
    <property type="match status" value="1"/>
</dbReference>
<keyword evidence="3" id="KW-0732">Signal</keyword>
<reference evidence="5" key="3">
    <citation type="submission" date="2025-09" db="UniProtKB">
        <authorList>
            <consortium name="Ensembl"/>
        </authorList>
    </citation>
    <scope>IDENTIFICATION</scope>
    <source>
        <strain evidence="5">Hd-rR</strain>
    </source>
</reference>
<reference evidence="5" key="2">
    <citation type="submission" date="2025-08" db="UniProtKB">
        <authorList>
            <consortium name="Ensembl"/>
        </authorList>
    </citation>
    <scope>IDENTIFICATION</scope>
    <source>
        <strain evidence="5">Hd-rR</strain>
    </source>
</reference>
<dbReference type="CDD" id="cd09274">
    <property type="entry name" value="RNase_HI_RT_Ty3"/>
    <property type="match status" value="1"/>
</dbReference>
<feature type="chain" id="PRO_5017379708" description="Gypsy retrotransposon integrase-like protein 1" evidence="3">
    <location>
        <begin position="23"/>
        <end position="573"/>
    </location>
</feature>
<dbReference type="PROSITE" id="PS51257">
    <property type="entry name" value="PROKAR_LIPOPROTEIN"/>
    <property type="match status" value="1"/>
</dbReference>
<feature type="domain" description="Integrase catalytic" evidence="4">
    <location>
        <begin position="462"/>
        <end position="573"/>
    </location>
</feature>
<protein>
    <recommendedName>
        <fullName evidence="1">Gypsy retrotransposon integrase-like protein 1</fullName>
    </recommendedName>
</protein>
<dbReference type="Gene3D" id="3.10.20.370">
    <property type="match status" value="1"/>
</dbReference>
<sequence>MADTRLTACLLGFHQLLSISSAGCHRCWRGARGWCAMQMMWLSWERTCSSTMRGFTKCCRDLKAEGLTLNDKCEFSKDKISFVGHCVTADGVSPDPNKVKALMEMPEPQDVEGVRRVMGMANYLGKFLPHLASFSKPLRDLLCEKNEWHWGNAQKEAFQKLKTELSSPRVLASYSIDAKTCVAADASSYGLGAVLTQEQKDGTWRPVVFISRGLTPAEKHYAQIEKEALAVTWACERLAPYIHGLRVRLETDHKPLVPLLSTKALDELLPRVLRFRLRLMKFTFDIVHVPGKCLITADTLSRAPVNHTFTPEELNNEAEVKVFVDSVVQCIPATEPRLREIQQKQHSDPVCAKVIQCCKTGWPERHMLPRELSEYWSEKDNLNLAGELLLRGQRLVIPPSMRKEILKQIHDGHQGIVKCRARARQSVWWPGLSVHISKVVENCNTCSQHKAEHREPLLTTPVPERPWQRVGTDMFFWNKDTYILVVDYFSRYIEVAKLNVTSAATVIAAMKETFSRHGIPETVVSDNGPQYASEKFKDFATEYGFVHITSSPRYPQANGEAERAVATTVERRR</sequence>
<evidence type="ECO:0000313" key="5">
    <source>
        <dbReference type="Ensembl" id="ENSORLP00000032660.1"/>
    </source>
</evidence>
<dbReference type="InterPro" id="IPR036397">
    <property type="entry name" value="RNaseH_sf"/>
</dbReference>
<dbReference type="FunFam" id="3.30.70.270:FF:000026">
    <property type="entry name" value="Transposon Ty3-G Gag-Pol polyprotein"/>
    <property type="match status" value="1"/>
</dbReference>
<name>A0A3B3HLM4_ORYLA</name>
<evidence type="ECO:0000256" key="3">
    <source>
        <dbReference type="SAM" id="SignalP"/>
    </source>
</evidence>
<dbReference type="InterPro" id="IPR041588">
    <property type="entry name" value="Integrase_H2C2"/>
</dbReference>
<dbReference type="InParanoid" id="A0A3B3HLM4"/>
<dbReference type="InterPro" id="IPR043128">
    <property type="entry name" value="Rev_trsase/Diguanyl_cyclase"/>
</dbReference>
<dbReference type="AlphaFoldDB" id="A0A3B3HLM4"/>
<dbReference type="SUPFAM" id="SSF53098">
    <property type="entry name" value="Ribonuclease H-like"/>
    <property type="match status" value="1"/>
</dbReference>
<dbReference type="FunFam" id="3.30.420.10:FF:000063">
    <property type="entry name" value="Retrovirus-related Pol polyprotein from transposon 297-like Protein"/>
    <property type="match status" value="1"/>
</dbReference>
<dbReference type="SUPFAM" id="SSF56672">
    <property type="entry name" value="DNA/RNA polymerases"/>
    <property type="match status" value="1"/>
</dbReference>
<evidence type="ECO:0000256" key="1">
    <source>
        <dbReference type="ARBA" id="ARBA00039658"/>
    </source>
</evidence>
<accession>A0A3B3HLM4</accession>
<dbReference type="PANTHER" id="PTHR37984:SF9">
    <property type="entry name" value="INTEGRASE CATALYTIC DOMAIN-CONTAINING PROTEIN"/>
    <property type="match status" value="1"/>
</dbReference>
<organism evidence="5 6">
    <name type="scientific">Oryzias latipes</name>
    <name type="common">Japanese rice fish</name>
    <name type="synonym">Japanese killifish</name>
    <dbReference type="NCBI Taxonomy" id="8090"/>
    <lineage>
        <taxon>Eukaryota</taxon>
        <taxon>Metazoa</taxon>
        <taxon>Chordata</taxon>
        <taxon>Craniata</taxon>
        <taxon>Vertebrata</taxon>
        <taxon>Euteleostomi</taxon>
        <taxon>Actinopterygii</taxon>
        <taxon>Neopterygii</taxon>
        <taxon>Teleostei</taxon>
        <taxon>Neoteleostei</taxon>
        <taxon>Acanthomorphata</taxon>
        <taxon>Ovalentaria</taxon>
        <taxon>Atherinomorphae</taxon>
        <taxon>Beloniformes</taxon>
        <taxon>Adrianichthyidae</taxon>
        <taxon>Oryziinae</taxon>
        <taxon>Oryzias</taxon>
    </lineage>
</organism>
<dbReference type="FunFam" id="1.10.340.70:FF:000003">
    <property type="entry name" value="Protein CBG25708"/>
    <property type="match status" value="1"/>
</dbReference>
<evidence type="ECO:0000256" key="2">
    <source>
        <dbReference type="SAM" id="MobiDB-lite"/>
    </source>
</evidence>
<dbReference type="GeneTree" id="ENSGT00940000169923"/>
<dbReference type="Ensembl" id="ENSORLT00000035889.1">
    <property type="protein sequence ID" value="ENSORLP00000032660.1"/>
    <property type="gene ID" value="ENSORLG00000023320.1"/>
</dbReference>
<dbReference type="Pfam" id="PF00665">
    <property type="entry name" value="rve"/>
    <property type="match status" value="1"/>
</dbReference>
<dbReference type="Gene3D" id="3.30.70.270">
    <property type="match status" value="1"/>
</dbReference>
<proteinExistence type="predicted"/>